<protein>
    <submittedName>
        <fullName evidence="9">CHASE2 domain-containing protein</fullName>
    </submittedName>
</protein>
<dbReference type="Pfam" id="PF00211">
    <property type="entry name" value="Guanylate_cyc"/>
    <property type="match status" value="1"/>
</dbReference>
<dbReference type="InterPro" id="IPR029787">
    <property type="entry name" value="Nucleotide_cyclase"/>
</dbReference>
<dbReference type="RefSeq" id="WP_149485647.1">
    <property type="nucleotide sequence ID" value="NZ_CP036150.1"/>
</dbReference>
<reference evidence="9 10" key="1">
    <citation type="submission" date="2019-02" db="EMBL/GenBank/DDBJ databases">
        <title>Complete Genome Sequence and Methylome Analysis of free living Spirochaetas.</title>
        <authorList>
            <person name="Fomenkov A."/>
            <person name="Dubinina G."/>
            <person name="Leshcheva N."/>
            <person name="Mikheeva N."/>
            <person name="Grabovich M."/>
            <person name="Vincze T."/>
            <person name="Roberts R.J."/>
        </authorList>
    </citation>
    <scope>NUCLEOTIDE SEQUENCE [LARGE SCALE GENOMIC DNA]</scope>
    <source>
        <strain evidence="9 10">K2</strain>
    </source>
</reference>
<dbReference type="FunFam" id="3.30.70.1230:FF:000016">
    <property type="entry name" value="Adenylate/guanylate cyclase domain-containing protein"/>
    <property type="match status" value="1"/>
</dbReference>
<keyword evidence="5 7" id="KW-1133">Transmembrane helix</keyword>
<evidence type="ECO:0000256" key="3">
    <source>
        <dbReference type="ARBA" id="ARBA00022475"/>
    </source>
</evidence>
<dbReference type="GO" id="GO:0004016">
    <property type="term" value="F:adenylate cyclase activity"/>
    <property type="evidence" value="ECO:0007669"/>
    <property type="project" value="UniProtKB-ARBA"/>
</dbReference>
<proteinExistence type="inferred from homology"/>
<evidence type="ECO:0000256" key="1">
    <source>
        <dbReference type="ARBA" id="ARBA00004196"/>
    </source>
</evidence>
<comment type="subcellular location">
    <subcellularLocation>
        <location evidence="1">Cell envelope</location>
    </subcellularLocation>
</comment>
<dbReference type="GO" id="GO:0035556">
    <property type="term" value="P:intracellular signal transduction"/>
    <property type="evidence" value="ECO:0007669"/>
    <property type="project" value="InterPro"/>
</dbReference>
<comment type="similarity">
    <text evidence="2">Belongs to the adenylyl cyclase class-3 family.</text>
</comment>
<dbReference type="Proteomes" id="UP000324209">
    <property type="component" value="Chromosome"/>
</dbReference>
<keyword evidence="6 7" id="KW-0472">Membrane</keyword>
<feature type="domain" description="Guanylate cyclase" evidence="8">
    <location>
        <begin position="611"/>
        <end position="741"/>
    </location>
</feature>
<dbReference type="SMART" id="SM01080">
    <property type="entry name" value="CHASE2"/>
    <property type="match status" value="1"/>
</dbReference>
<accession>A0A5C1QJB1</accession>
<evidence type="ECO:0000256" key="6">
    <source>
        <dbReference type="ARBA" id="ARBA00023136"/>
    </source>
</evidence>
<dbReference type="SUPFAM" id="SSF55073">
    <property type="entry name" value="Nucleotide cyclase"/>
    <property type="match status" value="1"/>
</dbReference>
<evidence type="ECO:0000256" key="2">
    <source>
        <dbReference type="ARBA" id="ARBA00005381"/>
    </source>
</evidence>
<sequence length="798" mass="91208">MEGKNRGKILNVKYFSLVLGFLFFLLFWGLTASTSIFDHMEHKLLDLHFNLKTVFEQTRIQEGVTIEKRNPQISPDILILGIDFNSLNAFGRWPFERYRHANLLDAFSRIQDQSQRESALFLDIFFIEPDNNAYDDVILTEAIQENGRVFIETVLKRTPMSENEAEEFFARQQILYDKYGEIHNIQGDTSRVIEYYGLQSPLKPYGRAAYGYGHANFYDDYDKKYRRQQLIAKSSVVLKTLDVDELSSSYSIDLENQERLAWVDKDGQFQTIEYPLTDKILNQLKKDVQENSAPRIEDSDNDGNPDKSYYVVYHLEDHFIPSITLSLAVHYFNKSLSDLEVVIGDHITIHDVEYFNSDSAQWEPYVITDEFPEIDAEGNIISEGKSRIVRDITIPIDDRGQMLINYMGTRSNSSRGGYQTFPVRSYSGYASRVPGMDPTSWPRTKAVGNKILMVGAFAQGIADDEKTTPYGLMYGVEIHANALNTILMDNFLINIPYWVNVLILFLSIMIIAFFTSRIGPGWSLVLTVFLIFAQFIVISILFEFKNLMIDFSAPGIGSFFIYIAVVLYRVITEESDKKRIKMMFGKYVSPVVVEKMMDKPPELGGEDNDTTIFFSDIRSFTTLSETMSPQELVQLLNEYLTAMTDCVMEYRGTLDKYIGDAIMCFWGAPIPQEDHALLSCKCSLKQLEILNELNSKWPPEKQIHIGIGLNSGVSTVGNMGSEGRMNYTVMGDNVNLASRLEGINKQYYTSIVISESTYNQVKDRGAICRELDDIRVKGKKKPVRIYELVGFEEGLEVN</sequence>
<dbReference type="GO" id="GO:0006171">
    <property type="term" value="P:cAMP biosynthetic process"/>
    <property type="evidence" value="ECO:0007669"/>
    <property type="project" value="TreeGrafter"/>
</dbReference>
<organism evidence="9 10">
    <name type="scientific">Oceanispirochaeta crateris</name>
    <dbReference type="NCBI Taxonomy" id="2518645"/>
    <lineage>
        <taxon>Bacteria</taxon>
        <taxon>Pseudomonadati</taxon>
        <taxon>Spirochaetota</taxon>
        <taxon>Spirochaetia</taxon>
        <taxon>Spirochaetales</taxon>
        <taxon>Spirochaetaceae</taxon>
        <taxon>Oceanispirochaeta</taxon>
    </lineage>
</organism>
<feature type="transmembrane region" description="Helical" evidence="7">
    <location>
        <begin position="548"/>
        <end position="571"/>
    </location>
</feature>
<evidence type="ECO:0000256" key="7">
    <source>
        <dbReference type="SAM" id="Phobius"/>
    </source>
</evidence>
<evidence type="ECO:0000256" key="5">
    <source>
        <dbReference type="ARBA" id="ARBA00022989"/>
    </source>
</evidence>
<dbReference type="PROSITE" id="PS50125">
    <property type="entry name" value="GUANYLATE_CYCLASE_2"/>
    <property type="match status" value="1"/>
</dbReference>
<keyword evidence="10" id="KW-1185">Reference proteome</keyword>
<dbReference type="AlphaFoldDB" id="A0A5C1QJB1"/>
<dbReference type="OrthoDB" id="9806704at2"/>
<dbReference type="InterPro" id="IPR007890">
    <property type="entry name" value="CHASE2"/>
</dbReference>
<dbReference type="InterPro" id="IPR001054">
    <property type="entry name" value="A/G_cyclase"/>
</dbReference>
<dbReference type="EMBL" id="CP036150">
    <property type="protein sequence ID" value="QEN07567.1"/>
    <property type="molecule type" value="Genomic_DNA"/>
</dbReference>
<keyword evidence="4 7" id="KW-0812">Transmembrane</keyword>
<dbReference type="PANTHER" id="PTHR43081">
    <property type="entry name" value="ADENYLATE CYCLASE, TERMINAL-DIFFERENTIATION SPECIFIC-RELATED"/>
    <property type="match status" value="1"/>
</dbReference>
<dbReference type="KEGG" id="ock:EXM22_06040"/>
<dbReference type="CDD" id="cd07302">
    <property type="entry name" value="CHD"/>
    <property type="match status" value="1"/>
</dbReference>
<name>A0A5C1QJB1_9SPIO</name>
<evidence type="ECO:0000313" key="10">
    <source>
        <dbReference type="Proteomes" id="UP000324209"/>
    </source>
</evidence>
<dbReference type="SMART" id="SM00044">
    <property type="entry name" value="CYCc"/>
    <property type="match status" value="1"/>
</dbReference>
<feature type="transmembrane region" description="Helical" evidence="7">
    <location>
        <begin position="495"/>
        <end position="514"/>
    </location>
</feature>
<feature type="transmembrane region" description="Helical" evidence="7">
    <location>
        <begin position="12"/>
        <end position="30"/>
    </location>
</feature>
<evidence type="ECO:0000313" key="9">
    <source>
        <dbReference type="EMBL" id="QEN07567.1"/>
    </source>
</evidence>
<evidence type="ECO:0000256" key="4">
    <source>
        <dbReference type="ARBA" id="ARBA00022692"/>
    </source>
</evidence>
<feature type="transmembrane region" description="Helical" evidence="7">
    <location>
        <begin position="521"/>
        <end position="542"/>
    </location>
</feature>
<evidence type="ECO:0000259" key="8">
    <source>
        <dbReference type="PROSITE" id="PS50125"/>
    </source>
</evidence>
<dbReference type="Pfam" id="PF05226">
    <property type="entry name" value="CHASE2"/>
    <property type="match status" value="1"/>
</dbReference>
<dbReference type="Gene3D" id="3.30.70.1230">
    <property type="entry name" value="Nucleotide cyclase"/>
    <property type="match status" value="1"/>
</dbReference>
<dbReference type="GO" id="GO:0030313">
    <property type="term" value="C:cell envelope"/>
    <property type="evidence" value="ECO:0007669"/>
    <property type="project" value="UniProtKB-SubCell"/>
</dbReference>
<gene>
    <name evidence="9" type="ORF">EXM22_06040</name>
</gene>
<dbReference type="InterPro" id="IPR050697">
    <property type="entry name" value="Adenylyl/Guanylyl_Cyclase_3/4"/>
</dbReference>
<dbReference type="PANTHER" id="PTHR43081:SF1">
    <property type="entry name" value="ADENYLATE CYCLASE, TERMINAL-DIFFERENTIATION SPECIFIC"/>
    <property type="match status" value="1"/>
</dbReference>
<keyword evidence="3" id="KW-1003">Cell membrane</keyword>